<accession>A0AC58TSI4</accession>
<gene>
    <name evidence="2" type="primary">LOC107762676</name>
</gene>
<proteinExistence type="predicted"/>
<sequence>MYLASATNHTPGDTRHWLLGVITSTSWDRRCSSIPTSLQSLTMAGGWHSWLVGPCFRREMPRGWTTRLSMQRQRTTIGVGVSHVDGGRRLSYASFPAIDADLPQTHASSQPIFEATICFDENTTDAYIQEADETTVVDGPTTYSSDPASCGVDAAAHPHIKRQLDDDDQDSVPGRQGMRLRPAAALKHTGCGTH</sequence>
<reference evidence="2" key="2">
    <citation type="submission" date="2025-08" db="UniProtKB">
        <authorList>
            <consortium name="RefSeq"/>
        </authorList>
    </citation>
    <scope>IDENTIFICATION</scope>
    <source>
        <tissue evidence="2">Leaf</tissue>
    </source>
</reference>
<evidence type="ECO:0000313" key="2">
    <source>
        <dbReference type="RefSeq" id="XP_075100184.1"/>
    </source>
</evidence>
<dbReference type="RefSeq" id="XP_075100184.1">
    <property type="nucleotide sequence ID" value="XM_075244083.1"/>
</dbReference>
<keyword evidence="1" id="KW-1185">Reference proteome</keyword>
<reference evidence="1" key="1">
    <citation type="journal article" date="2014" name="Nat. Commun.">
        <title>The tobacco genome sequence and its comparison with those of tomato and potato.</title>
        <authorList>
            <person name="Sierro N."/>
            <person name="Battey J.N."/>
            <person name="Ouadi S."/>
            <person name="Bakaher N."/>
            <person name="Bovet L."/>
            <person name="Willig A."/>
            <person name="Goepfert S."/>
            <person name="Peitsch M.C."/>
            <person name="Ivanov N.V."/>
        </authorList>
    </citation>
    <scope>NUCLEOTIDE SEQUENCE [LARGE SCALE GENOMIC DNA]</scope>
</reference>
<protein>
    <submittedName>
        <fullName evidence="2">Uncharacterized protein LOC107762676</fullName>
    </submittedName>
</protein>
<organism evidence="1 2">
    <name type="scientific">Nicotiana tabacum</name>
    <name type="common">Common tobacco</name>
    <dbReference type="NCBI Taxonomy" id="4097"/>
    <lineage>
        <taxon>Eukaryota</taxon>
        <taxon>Viridiplantae</taxon>
        <taxon>Streptophyta</taxon>
        <taxon>Embryophyta</taxon>
        <taxon>Tracheophyta</taxon>
        <taxon>Spermatophyta</taxon>
        <taxon>Magnoliopsida</taxon>
        <taxon>eudicotyledons</taxon>
        <taxon>Gunneridae</taxon>
        <taxon>Pentapetalae</taxon>
        <taxon>asterids</taxon>
        <taxon>lamiids</taxon>
        <taxon>Solanales</taxon>
        <taxon>Solanaceae</taxon>
        <taxon>Nicotianoideae</taxon>
        <taxon>Nicotianeae</taxon>
        <taxon>Nicotiana</taxon>
    </lineage>
</organism>
<dbReference type="Proteomes" id="UP000790787">
    <property type="component" value="Chromosome 22"/>
</dbReference>
<evidence type="ECO:0000313" key="1">
    <source>
        <dbReference type="Proteomes" id="UP000790787"/>
    </source>
</evidence>
<name>A0AC58TSI4_TOBAC</name>